<dbReference type="InterPro" id="IPR004045">
    <property type="entry name" value="Glutathione_S-Trfase_N"/>
</dbReference>
<gene>
    <name evidence="8" type="ORF">EDB92DRAFT_2118491</name>
</gene>
<reference evidence="8" key="1">
    <citation type="submission" date="2022-01" db="EMBL/GenBank/DDBJ databases">
        <title>Comparative genomics reveals a dynamic genome evolution in the ectomycorrhizal milk-cap (Lactarius) mushrooms.</title>
        <authorList>
            <consortium name="DOE Joint Genome Institute"/>
            <person name="Lebreton A."/>
            <person name="Tang N."/>
            <person name="Kuo A."/>
            <person name="LaButti K."/>
            <person name="Drula E."/>
            <person name="Barry K."/>
            <person name="Clum A."/>
            <person name="Lipzen A."/>
            <person name="Mousain D."/>
            <person name="Ng V."/>
            <person name="Wang R."/>
            <person name="Wang X."/>
            <person name="Dai Y."/>
            <person name="Henrissat B."/>
            <person name="Grigoriev I.V."/>
            <person name="Guerin-Laguette A."/>
            <person name="Yu F."/>
            <person name="Martin F.M."/>
        </authorList>
    </citation>
    <scope>NUCLEOTIDE SEQUENCE</scope>
    <source>
        <strain evidence="8">QP</strain>
    </source>
</reference>
<dbReference type="InterPro" id="IPR036282">
    <property type="entry name" value="Glutathione-S-Trfase_C_sf"/>
</dbReference>
<evidence type="ECO:0000256" key="2">
    <source>
        <dbReference type="ARBA" id="ARBA00012452"/>
    </source>
</evidence>
<dbReference type="Gene3D" id="1.20.1050.10">
    <property type="match status" value="1"/>
</dbReference>
<evidence type="ECO:0000256" key="4">
    <source>
        <dbReference type="ARBA" id="ARBA00047960"/>
    </source>
</evidence>
<dbReference type="GO" id="GO:0004364">
    <property type="term" value="F:glutathione transferase activity"/>
    <property type="evidence" value="ECO:0007669"/>
    <property type="project" value="UniProtKB-EC"/>
</dbReference>
<dbReference type="SFLD" id="SFLDS00019">
    <property type="entry name" value="Glutathione_Transferase_(cytos"/>
    <property type="match status" value="1"/>
</dbReference>
<dbReference type="AlphaFoldDB" id="A0AAD4L502"/>
<evidence type="ECO:0000256" key="5">
    <source>
        <dbReference type="ARBA" id="ARBA00053259"/>
    </source>
</evidence>
<evidence type="ECO:0000313" key="8">
    <source>
        <dbReference type="EMBL" id="KAH8980107.1"/>
    </source>
</evidence>
<dbReference type="FunFam" id="1.20.1050.10:FF:000004">
    <property type="entry name" value="Glutathione S-transferase F2"/>
    <property type="match status" value="1"/>
</dbReference>
<dbReference type="Pfam" id="PF00043">
    <property type="entry name" value="GST_C"/>
    <property type="match status" value="1"/>
</dbReference>
<evidence type="ECO:0000313" key="9">
    <source>
        <dbReference type="Proteomes" id="UP001201163"/>
    </source>
</evidence>
<dbReference type="InterPro" id="IPR036249">
    <property type="entry name" value="Thioredoxin-like_sf"/>
</dbReference>
<accession>A0AAD4L502</accession>
<dbReference type="GO" id="GO:0006749">
    <property type="term" value="P:glutathione metabolic process"/>
    <property type="evidence" value="ECO:0007669"/>
    <property type="project" value="TreeGrafter"/>
</dbReference>
<name>A0AAD4L502_9AGAM</name>
<dbReference type="Proteomes" id="UP001201163">
    <property type="component" value="Unassembled WGS sequence"/>
</dbReference>
<evidence type="ECO:0000256" key="1">
    <source>
        <dbReference type="ARBA" id="ARBA00010128"/>
    </source>
</evidence>
<dbReference type="InterPro" id="IPR034347">
    <property type="entry name" value="GST_Phi_C"/>
</dbReference>
<dbReference type="Gene3D" id="3.40.30.10">
    <property type="entry name" value="Glutaredoxin"/>
    <property type="match status" value="1"/>
</dbReference>
<dbReference type="SFLD" id="SFLDG00358">
    <property type="entry name" value="Main_(cytGST)"/>
    <property type="match status" value="1"/>
</dbReference>
<dbReference type="InterPro" id="IPR040079">
    <property type="entry name" value="Glutathione_S-Trfase"/>
</dbReference>
<dbReference type="PROSITE" id="PS50404">
    <property type="entry name" value="GST_NTER"/>
    <property type="match status" value="1"/>
</dbReference>
<evidence type="ECO:0000256" key="3">
    <source>
        <dbReference type="ARBA" id="ARBA00022679"/>
    </source>
</evidence>
<sequence>MTNAIDLYGAPRSTCTRRVALIAKERNIPYNLTPVDLMKGEHTHASYREHQPFGQVPYITHDGFELFESRAIGRYLATLGSGTELVPTEPRARAKFEQAASIEYTQFDPVASTIAYEKVFKKYLGQETNEPLVTELVARLNSKLDAYEVILGKQKYLAGEAVTLADLYHLPYGTIIFEHLKLGGLDGRPNVQRWWKDITSRPTWQAVKDAA</sequence>
<dbReference type="PANTHER" id="PTHR43900">
    <property type="entry name" value="GLUTATHIONE S-TRANSFERASE RHO"/>
    <property type="match status" value="1"/>
</dbReference>
<dbReference type="EMBL" id="JAKELL010000145">
    <property type="protein sequence ID" value="KAH8980107.1"/>
    <property type="molecule type" value="Genomic_DNA"/>
</dbReference>
<feature type="domain" description="GST N-terminal" evidence="6">
    <location>
        <begin position="3"/>
        <end position="84"/>
    </location>
</feature>
<dbReference type="GO" id="GO:0043295">
    <property type="term" value="F:glutathione binding"/>
    <property type="evidence" value="ECO:0007669"/>
    <property type="project" value="TreeGrafter"/>
</dbReference>
<comment type="function">
    <text evidence="5">May be involved in the conjugation of reduced glutathione to a wide number of exogenous and endogenous hydrophobic electrophiles and have a detoxification role against certain herbicides.</text>
</comment>
<evidence type="ECO:0000259" key="6">
    <source>
        <dbReference type="PROSITE" id="PS50404"/>
    </source>
</evidence>
<dbReference type="CDD" id="cd03187">
    <property type="entry name" value="GST_C_Phi"/>
    <property type="match status" value="1"/>
</dbReference>
<evidence type="ECO:0000259" key="7">
    <source>
        <dbReference type="PROSITE" id="PS50405"/>
    </source>
</evidence>
<dbReference type="CDD" id="cd03053">
    <property type="entry name" value="GST_N_Phi"/>
    <property type="match status" value="1"/>
</dbReference>
<organism evidence="8 9">
    <name type="scientific">Lactarius akahatsu</name>
    <dbReference type="NCBI Taxonomy" id="416441"/>
    <lineage>
        <taxon>Eukaryota</taxon>
        <taxon>Fungi</taxon>
        <taxon>Dikarya</taxon>
        <taxon>Basidiomycota</taxon>
        <taxon>Agaricomycotina</taxon>
        <taxon>Agaricomycetes</taxon>
        <taxon>Russulales</taxon>
        <taxon>Russulaceae</taxon>
        <taxon>Lactarius</taxon>
    </lineage>
</organism>
<dbReference type="Pfam" id="PF02798">
    <property type="entry name" value="GST_N"/>
    <property type="match status" value="1"/>
</dbReference>
<dbReference type="FunFam" id="3.40.30.10:FF:000039">
    <property type="entry name" value="Glutathione S-transferase domain"/>
    <property type="match status" value="1"/>
</dbReference>
<protein>
    <recommendedName>
        <fullName evidence="2">glutathione transferase</fullName>
        <ecNumber evidence="2">2.5.1.18</ecNumber>
    </recommendedName>
</protein>
<dbReference type="SUPFAM" id="SSF52833">
    <property type="entry name" value="Thioredoxin-like"/>
    <property type="match status" value="1"/>
</dbReference>
<keyword evidence="9" id="KW-1185">Reference proteome</keyword>
<comment type="catalytic activity">
    <reaction evidence="4">
        <text>RX + glutathione = an S-substituted glutathione + a halide anion + H(+)</text>
        <dbReference type="Rhea" id="RHEA:16437"/>
        <dbReference type="ChEBI" id="CHEBI:15378"/>
        <dbReference type="ChEBI" id="CHEBI:16042"/>
        <dbReference type="ChEBI" id="CHEBI:17792"/>
        <dbReference type="ChEBI" id="CHEBI:57925"/>
        <dbReference type="ChEBI" id="CHEBI:90779"/>
        <dbReference type="EC" id="2.5.1.18"/>
    </reaction>
</comment>
<feature type="domain" description="GST C-terminal" evidence="7">
    <location>
        <begin position="89"/>
        <end position="211"/>
    </location>
</feature>
<dbReference type="InterPro" id="IPR004046">
    <property type="entry name" value="GST_C"/>
</dbReference>
<dbReference type="SFLD" id="SFLDG01154">
    <property type="entry name" value="Main.5:_Phi-like"/>
    <property type="match status" value="1"/>
</dbReference>
<dbReference type="SUPFAM" id="SSF47616">
    <property type="entry name" value="GST C-terminal domain-like"/>
    <property type="match status" value="1"/>
</dbReference>
<proteinExistence type="inferred from homology"/>
<dbReference type="GO" id="GO:0009636">
    <property type="term" value="P:response to toxic substance"/>
    <property type="evidence" value="ECO:0007669"/>
    <property type="project" value="UniProtKB-ARBA"/>
</dbReference>
<dbReference type="PANTHER" id="PTHR43900:SF3">
    <property type="entry name" value="GLUTATHIONE S-TRANSFERASE RHO"/>
    <property type="match status" value="1"/>
</dbReference>
<comment type="caution">
    <text evidence="8">The sequence shown here is derived from an EMBL/GenBank/DDBJ whole genome shotgun (WGS) entry which is preliminary data.</text>
</comment>
<dbReference type="EC" id="2.5.1.18" evidence="2"/>
<dbReference type="PROSITE" id="PS50405">
    <property type="entry name" value="GST_CTER"/>
    <property type="match status" value="1"/>
</dbReference>
<dbReference type="InterPro" id="IPR010987">
    <property type="entry name" value="Glutathione-S-Trfase_C-like"/>
</dbReference>
<dbReference type="GO" id="GO:0005737">
    <property type="term" value="C:cytoplasm"/>
    <property type="evidence" value="ECO:0007669"/>
    <property type="project" value="TreeGrafter"/>
</dbReference>
<keyword evidence="3 8" id="KW-0808">Transferase</keyword>
<comment type="similarity">
    <text evidence="1">Belongs to the GST superfamily. Phi family.</text>
</comment>